<dbReference type="RefSeq" id="WP_182459998.1">
    <property type="nucleotide sequence ID" value="NZ_CP059732.1"/>
</dbReference>
<dbReference type="SUPFAM" id="SSF52172">
    <property type="entry name" value="CheY-like"/>
    <property type="match status" value="1"/>
</dbReference>
<name>A0A7G5GV10_9BACT</name>
<sequence length="146" mass="16422">MPTSFPILVVDDDPHIVDILRRAARSVFPQAHFLGIQSFAEAARFLSDLSGPGPRLVLLDIDLQSELDGLDFLTLLRGHPQGRLLPIIMLSANKNPLKRGEAYVRGANAVTGKPFSFEEWKLYVENLRLYWVDVATTPKLYFLSED</sequence>
<protein>
    <submittedName>
        <fullName evidence="4">Response regulator</fullName>
    </submittedName>
</protein>
<reference evidence="4 5" key="1">
    <citation type="submission" date="2020-07" db="EMBL/GenBank/DDBJ databases">
        <title>Spirosoma foliorum sp. nov., isolated from the leaves on the Nejang mountain Korea, Republic of.</title>
        <authorList>
            <person name="Ho H."/>
            <person name="Lee Y.-J."/>
            <person name="Nurcahyanto D.-A."/>
            <person name="Kim S.-G."/>
        </authorList>
    </citation>
    <scope>NUCLEOTIDE SEQUENCE [LARGE SCALE GENOMIC DNA]</scope>
    <source>
        <strain evidence="4 5">PL0136</strain>
    </source>
</reference>
<dbReference type="InterPro" id="IPR001789">
    <property type="entry name" value="Sig_transdc_resp-reg_receiver"/>
</dbReference>
<dbReference type="AlphaFoldDB" id="A0A7G5GV10"/>
<keyword evidence="1 2" id="KW-0597">Phosphoprotein</keyword>
<dbReference type="PANTHER" id="PTHR44591:SF3">
    <property type="entry name" value="RESPONSE REGULATORY DOMAIN-CONTAINING PROTEIN"/>
    <property type="match status" value="1"/>
</dbReference>
<accession>A0A7G5GV10</accession>
<dbReference type="InterPro" id="IPR050595">
    <property type="entry name" value="Bact_response_regulator"/>
</dbReference>
<dbReference type="KEGG" id="sfol:H3H32_33180"/>
<keyword evidence="5" id="KW-1185">Reference proteome</keyword>
<dbReference type="EMBL" id="CP059732">
    <property type="protein sequence ID" value="QMW02702.1"/>
    <property type="molecule type" value="Genomic_DNA"/>
</dbReference>
<dbReference type="Pfam" id="PF00072">
    <property type="entry name" value="Response_reg"/>
    <property type="match status" value="1"/>
</dbReference>
<dbReference type="PANTHER" id="PTHR44591">
    <property type="entry name" value="STRESS RESPONSE REGULATOR PROTEIN 1"/>
    <property type="match status" value="1"/>
</dbReference>
<dbReference type="PROSITE" id="PS50110">
    <property type="entry name" value="RESPONSE_REGULATORY"/>
    <property type="match status" value="1"/>
</dbReference>
<dbReference type="Proteomes" id="UP000515369">
    <property type="component" value="Chromosome"/>
</dbReference>
<feature type="domain" description="Response regulatory" evidence="3">
    <location>
        <begin position="6"/>
        <end position="128"/>
    </location>
</feature>
<feature type="modified residue" description="4-aspartylphosphate" evidence="2">
    <location>
        <position position="60"/>
    </location>
</feature>
<proteinExistence type="predicted"/>
<evidence type="ECO:0000256" key="2">
    <source>
        <dbReference type="PROSITE-ProRule" id="PRU00169"/>
    </source>
</evidence>
<evidence type="ECO:0000256" key="1">
    <source>
        <dbReference type="ARBA" id="ARBA00022553"/>
    </source>
</evidence>
<dbReference type="Gene3D" id="3.40.50.2300">
    <property type="match status" value="1"/>
</dbReference>
<gene>
    <name evidence="4" type="ORF">H3H32_33180</name>
</gene>
<evidence type="ECO:0000259" key="3">
    <source>
        <dbReference type="PROSITE" id="PS50110"/>
    </source>
</evidence>
<evidence type="ECO:0000313" key="5">
    <source>
        <dbReference type="Proteomes" id="UP000515369"/>
    </source>
</evidence>
<dbReference type="InterPro" id="IPR011006">
    <property type="entry name" value="CheY-like_superfamily"/>
</dbReference>
<organism evidence="4 5">
    <name type="scientific">Spirosoma foliorum</name>
    <dbReference type="NCBI Taxonomy" id="2710596"/>
    <lineage>
        <taxon>Bacteria</taxon>
        <taxon>Pseudomonadati</taxon>
        <taxon>Bacteroidota</taxon>
        <taxon>Cytophagia</taxon>
        <taxon>Cytophagales</taxon>
        <taxon>Cytophagaceae</taxon>
        <taxon>Spirosoma</taxon>
    </lineage>
</organism>
<dbReference type="GO" id="GO:0000160">
    <property type="term" value="P:phosphorelay signal transduction system"/>
    <property type="evidence" value="ECO:0007669"/>
    <property type="project" value="InterPro"/>
</dbReference>
<evidence type="ECO:0000313" key="4">
    <source>
        <dbReference type="EMBL" id="QMW02702.1"/>
    </source>
</evidence>
<dbReference type="SMART" id="SM00448">
    <property type="entry name" value="REC"/>
    <property type="match status" value="1"/>
</dbReference>